<dbReference type="PANTHER" id="PTHR35011">
    <property type="entry name" value="2,3-DIKETO-L-GULONATE TRAP TRANSPORTER SMALL PERMEASE PROTEIN YIAM"/>
    <property type="match status" value="1"/>
</dbReference>
<keyword evidence="7 9" id="KW-0472">Membrane</keyword>
<comment type="function">
    <text evidence="9">Part of the tripartite ATP-independent periplasmic (TRAP) transport system.</text>
</comment>
<evidence type="ECO:0000256" key="5">
    <source>
        <dbReference type="ARBA" id="ARBA00022692"/>
    </source>
</evidence>
<dbReference type="AlphaFoldDB" id="A0A7X4LQ84"/>
<evidence type="ECO:0000256" key="9">
    <source>
        <dbReference type="RuleBase" id="RU369079"/>
    </source>
</evidence>
<evidence type="ECO:0000256" key="3">
    <source>
        <dbReference type="ARBA" id="ARBA00022475"/>
    </source>
</evidence>
<comment type="similarity">
    <text evidence="8 9">Belongs to the TRAP transporter small permease family.</text>
</comment>
<keyword evidence="6 9" id="KW-1133">Transmembrane helix</keyword>
<dbReference type="GO" id="GO:0005886">
    <property type="term" value="C:plasma membrane"/>
    <property type="evidence" value="ECO:0007669"/>
    <property type="project" value="UniProtKB-SubCell"/>
</dbReference>
<comment type="subcellular location">
    <subcellularLocation>
        <location evidence="1 9">Cell inner membrane</location>
        <topology evidence="1 9">Multi-pass membrane protein</topology>
    </subcellularLocation>
</comment>
<comment type="subunit">
    <text evidence="9">The complex comprises the extracytoplasmic solute receptor protein and the two transmembrane proteins.</text>
</comment>
<dbReference type="PANTHER" id="PTHR35011:SF4">
    <property type="entry name" value="SLL1102 PROTEIN"/>
    <property type="match status" value="1"/>
</dbReference>
<dbReference type="Proteomes" id="UP000462621">
    <property type="component" value="Unassembled WGS sequence"/>
</dbReference>
<evidence type="ECO:0000256" key="2">
    <source>
        <dbReference type="ARBA" id="ARBA00022448"/>
    </source>
</evidence>
<gene>
    <name evidence="11" type="ORF">F9817_20735</name>
</gene>
<keyword evidence="2 9" id="KW-0813">Transport</keyword>
<dbReference type="InterPro" id="IPR007387">
    <property type="entry name" value="TRAP_DctQ"/>
</dbReference>
<feature type="transmembrane region" description="Helical" evidence="9">
    <location>
        <begin position="21"/>
        <end position="43"/>
    </location>
</feature>
<evidence type="ECO:0000256" key="7">
    <source>
        <dbReference type="ARBA" id="ARBA00023136"/>
    </source>
</evidence>
<sequence>MNIFSSTADLIDKVSMATGKLGALVLPLLIITILVNVCLRYIFDIGLIELEELQWHLNALVVLSCLSMTYLHDEHVRVDLFHNNFKTKTKLIVEICGVLFLFLPFCVLITMHAWNMAEYSWSLKEGSPMPSGLPARYIIKFVMALCLTLLTLQGVSVLLRNCLALFGVKQHSNTATSQSINEEVAL</sequence>
<evidence type="ECO:0000313" key="12">
    <source>
        <dbReference type="Proteomes" id="UP000462621"/>
    </source>
</evidence>
<dbReference type="Pfam" id="PF04290">
    <property type="entry name" value="DctQ"/>
    <property type="match status" value="1"/>
</dbReference>
<protein>
    <recommendedName>
        <fullName evidence="9">TRAP transporter small permease protein</fullName>
    </recommendedName>
</protein>
<evidence type="ECO:0000256" key="1">
    <source>
        <dbReference type="ARBA" id="ARBA00004429"/>
    </source>
</evidence>
<feature type="transmembrane region" description="Helical" evidence="9">
    <location>
        <begin position="91"/>
        <end position="117"/>
    </location>
</feature>
<organism evidence="11 12">
    <name type="scientific">Vibrio eleionomae</name>
    <dbReference type="NCBI Taxonomy" id="2653505"/>
    <lineage>
        <taxon>Bacteria</taxon>
        <taxon>Pseudomonadati</taxon>
        <taxon>Pseudomonadota</taxon>
        <taxon>Gammaproteobacteria</taxon>
        <taxon>Vibrionales</taxon>
        <taxon>Vibrionaceae</taxon>
        <taxon>Vibrio</taxon>
    </lineage>
</organism>
<keyword evidence="5 9" id="KW-0812">Transmembrane</keyword>
<keyword evidence="12" id="KW-1185">Reference proteome</keyword>
<evidence type="ECO:0000256" key="6">
    <source>
        <dbReference type="ARBA" id="ARBA00022989"/>
    </source>
</evidence>
<name>A0A7X4LQ84_9VIBR</name>
<feature type="transmembrane region" description="Helical" evidence="9">
    <location>
        <begin position="137"/>
        <end position="159"/>
    </location>
</feature>
<feature type="domain" description="Tripartite ATP-independent periplasmic transporters DctQ component" evidence="10">
    <location>
        <begin position="29"/>
        <end position="160"/>
    </location>
</feature>
<feature type="transmembrane region" description="Helical" evidence="9">
    <location>
        <begin position="55"/>
        <end position="71"/>
    </location>
</feature>
<proteinExistence type="inferred from homology"/>
<comment type="caution">
    <text evidence="11">The sequence shown here is derived from an EMBL/GenBank/DDBJ whole genome shotgun (WGS) entry which is preliminary data.</text>
</comment>
<evidence type="ECO:0000256" key="4">
    <source>
        <dbReference type="ARBA" id="ARBA00022519"/>
    </source>
</evidence>
<dbReference type="InterPro" id="IPR055348">
    <property type="entry name" value="DctQ"/>
</dbReference>
<reference evidence="11 12" key="1">
    <citation type="submission" date="2019-10" db="EMBL/GenBank/DDBJ databases">
        <title>Vibrio sp. nov. isolated from a shrimp pond.</title>
        <authorList>
            <person name="Gomez-Gil B."/>
            <person name="Enciso-Ibarra J."/>
            <person name="Enciso-Ibarra K."/>
            <person name="Bolan-Mejia C."/>
        </authorList>
    </citation>
    <scope>NUCLEOTIDE SEQUENCE [LARGE SCALE GENOMIC DNA]</scope>
    <source>
        <strain evidence="11 12">CAIM 722</strain>
    </source>
</reference>
<evidence type="ECO:0000259" key="10">
    <source>
        <dbReference type="Pfam" id="PF04290"/>
    </source>
</evidence>
<dbReference type="EMBL" id="WEKT01000063">
    <property type="protein sequence ID" value="MZI95611.1"/>
    <property type="molecule type" value="Genomic_DNA"/>
</dbReference>
<keyword evidence="4 9" id="KW-0997">Cell inner membrane</keyword>
<evidence type="ECO:0000256" key="8">
    <source>
        <dbReference type="ARBA" id="ARBA00038436"/>
    </source>
</evidence>
<dbReference type="RefSeq" id="WP_161158105.1">
    <property type="nucleotide sequence ID" value="NZ_WEKT01000063.1"/>
</dbReference>
<keyword evidence="3" id="KW-1003">Cell membrane</keyword>
<dbReference type="GO" id="GO:0022857">
    <property type="term" value="F:transmembrane transporter activity"/>
    <property type="evidence" value="ECO:0007669"/>
    <property type="project" value="UniProtKB-UniRule"/>
</dbReference>
<accession>A0A7X4LQ84</accession>
<evidence type="ECO:0000313" key="11">
    <source>
        <dbReference type="EMBL" id="MZI95611.1"/>
    </source>
</evidence>